<accession>A0A367KYL3</accession>
<dbReference type="Proteomes" id="UP000253551">
    <property type="component" value="Unassembled WGS sequence"/>
</dbReference>
<feature type="compositionally biased region" description="Basic and acidic residues" evidence="1">
    <location>
        <begin position="20"/>
        <end position="35"/>
    </location>
</feature>
<evidence type="ECO:0000313" key="2">
    <source>
        <dbReference type="EMBL" id="RCI07217.1"/>
    </source>
</evidence>
<evidence type="ECO:0008006" key="4">
    <source>
        <dbReference type="Google" id="ProtNLM"/>
    </source>
</evidence>
<evidence type="ECO:0000313" key="3">
    <source>
        <dbReference type="Proteomes" id="UP000253551"/>
    </source>
</evidence>
<gene>
    <name evidence="2" type="ORF">CU098_011932</name>
</gene>
<dbReference type="OrthoDB" id="2103031at2759"/>
<reference evidence="2 3" key="1">
    <citation type="journal article" date="2018" name="G3 (Bethesda)">
        <title>Phylogenetic and Phylogenomic Definition of Rhizopus Species.</title>
        <authorList>
            <person name="Gryganskyi A.P."/>
            <person name="Golan J."/>
            <person name="Dolatabadi S."/>
            <person name="Mondo S."/>
            <person name="Robb S."/>
            <person name="Idnurm A."/>
            <person name="Muszewska A."/>
            <person name="Steczkiewicz K."/>
            <person name="Masonjones S."/>
            <person name="Liao H.L."/>
            <person name="Gajdeczka M.T."/>
            <person name="Anike F."/>
            <person name="Vuek A."/>
            <person name="Anishchenko I.M."/>
            <person name="Voigt K."/>
            <person name="de Hoog G.S."/>
            <person name="Smith M.E."/>
            <person name="Heitman J."/>
            <person name="Vilgalys R."/>
            <person name="Stajich J.E."/>
        </authorList>
    </citation>
    <scope>NUCLEOTIDE SEQUENCE [LARGE SCALE GENOMIC DNA]</scope>
    <source>
        <strain evidence="2 3">LSU 92-RS-03</strain>
    </source>
</reference>
<dbReference type="EMBL" id="PJQM01000015">
    <property type="protein sequence ID" value="RCI07217.1"/>
    <property type="molecule type" value="Genomic_DNA"/>
</dbReference>
<dbReference type="AlphaFoldDB" id="A0A367KYL3"/>
<sequence length="149" mass="17511">MSNKQGSARDYVQSYVQESSLKDDYLKTEQPRYDPSKPIPTAPHHEPQEQQQQQQQQDSTSFNIHLPTQNPMPSGEYDSDSVQERPQLTLTPSDFKEQRKDIHETALTVCVDLHENLLSCFQHGSWWDKAKMCEEQKQKFWHCYNNQKV</sequence>
<keyword evidence="3" id="KW-1185">Reference proteome</keyword>
<feature type="region of interest" description="Disordered" evidence="1">
    <location>
        <begin position="1"/>
        <end position="96"/>
    </location>
</feature>
<comment type="caution">
    <text evidence="2">The sequence shown here is derived from an EMBL/GenBank/DDBJ whole genome shotgun (WGS) entry which is preliminary data.</text>
</comment>
<name>A0A367KYL3_RHIST</name>
<organism evidence="2 3">
    <name type="scientific">Rhizopus stolonifer</name>
    <name type="common">Rhizopus nigricans</name>
    <dbReference type="NCBI Taxonomy" id="4846"/>
    <lineage>
        <taxon>Eukaryota</taxon>
        <taxon>Fungi</taxon>
        <taxon>Fungi incertae sedis</taxon>
        <taxon>Mucoromycota</taxon>
        <taxon>Mucoromycotina</taxon>
        <taxon>Mucoromycetes</taxon>
        <taxon>Mucorales</taxon>
        <taxon>Mucorineae</taxon>
        <taxon>Rhizopodaceae</taxon>
        <taxon>Rhizopus</taxon>
    </lineage>
</organism>
<proteinExistence type="predicted"/>
<evidence type="ECO:0000256" key="1">
    <source>
        <dbReference type="SAM" id="MobiDB-lite"/>
    </source>
</evidence>
<feature type="compositionally biased region" description="Polar residues" evidence="1">
    <location>
        <begin position="58"/>
        <end position="72"/>
    </location>
</feature>
<protein>
    <recommendedName>
        <fullName evidence="4">COX assembly mitochondrial protein</fullName>
    </recommendedName>
</protein>